<dbReference type="RefSeq" id="WP_124143621.1">
    <property type="nucleotide sequence ID" value="NZ_CAWOKI010000354.1"/>
</dbReference>
<gene>
    <name evidence="2" type="ORF">D5R40_02265</name>
</gene>
<organism evidence="2 3">
    <name type="scientific">Okeania hirsuta</name>
    <dbReference type="NCBI Taxonomy" id="1458930"/>
    <lineage>
        <taxon>Bacteria</taxon>
        <taxon>Bacillati</taxon>
        <taxon>Cyanobacteriota</taxon>
        <taxon>Cyanophyceae</taxon>
        <taxon>Oscillatoriophycideae</taxon>
        <taxon>Oscillatoriales</taxon>
        <taxon>Microcoleaceae</taxon>
        <taxon>Okeania</taxon>
    </lineage>
</organism>
<dbReference type="OrthoDB" id="495857at2"/>
<proteinExistence type="predicted"/>
<evidence type="ECO:0000256" key="1">
    <source>
        <dbReference type="SAM" id="MobiDB-lite"/>
    </source>
</evidence>
<evidence type="ECO:0000313" key="3">
    <source>
        <dbReference type="Proteomes" id="UP000269154"/>
    </source>
</evidence>
<keyword evidence="3" id="KW-1185">Reference proteome</keyword>
<comment type="caution">
    <text evidence="2">The sequence shown here is derived from an EMBL/GenBank/DDBJ whole genome shotgun (WGS) entry which is preliminary data.</text>
</comment>
<dbReference type="EMBL" id="RCBY01000007">
    <property type="protein sequence ID" value="RQH55389.1"/>
    <property type="molecule type" value="Genomic_DNA"/>
</dbReference>
<name>A0A3N6P7C7_9CYAN</name>
<sequence>MSEPNNSDKNNTSSHWAVSEEDCENMAERNQWKLLETRKDDSKSILDTECIFEGETSFADHKEKDND</sequence>
<evidence type="ECO:0000313" key="2">
    <source>
        <dbReference type="EMBL" id="RQH55389.1"/>
    </source>
</evidence>
<accession>A0A3N6P7C7</accession>
<reference evidence="2 3" key="1">
    <citation type="journal article" date="2018" name="ACS Chem. Biol.">
        <title>Ketoreductase domain dysfunction expands chemodiversity: malyngamide biosynthesis in the cyanobacterium Okeania hirsuta.</title>
        <authorList>
            <person name="Moss N.A."/>
            <person name="Leao T."/>
            <person name="Rankin M."/>
            <person name="McCullough T.M."/>
            <person name="Qu P."/>
            <person name="Korobeynikov A."/>
            <person name="Smith J.L."/>
            <person name="Gerwick L."/>
            <person name="Gerwick W.H."/>
        </authorList>
    </citation>
    <scope>NUCLEOTIDE SEQUENCE [LARGE SCALE GENOMIC DNA]</scope>
    <source>
        <strain evidence="2 3">PAB10Feb10-1</strain>
    </source>
</reference>
<dbReference type="Proteomes" id="UP000269154">
    <property type="component" value="Unassembled WGS sequence"/>
</dbReference>
<feature type="region of interest" description="Disordered" evidence="1">
    <location>
        <begin position="1"/>
        <end position="26"/>
    </location>
</feature>
<dbReference type="AlphaFoldDB" id="A0A3N6P7C7"/>
<protein>
    <submittedName>
        <fullName evidence="2">Uncharacterized protein</fullName>
    </submittedName>
</protein>
<feature type="compositionally biased region" description="Polar residues" evidence="1">
    <location>
        <begin position="1"/>
        <end position="16"/>
    </location>
</feature>